<protein>
    <submittedName>
        <fullName evidence="2">Uncharacterized protein</fullName>
    </submittedName>
</protein>
<dbReference type="STRING" id="1043005.A0A074Y460"/>
<accession>A0A074Y460</accession>
<name>A0A074Y460_AURSE</name>
<sequence length="145" mass="14787">MRSTTTVAACAVALASMLQYCPAPPLAAIIGVTTGELLTAGTSLAGTAITAGTRAGTGKREIIPAVSQYSLQQCADSLAGVRIVFTPRGDGFLVSGMPAPCINLATVITRDYNAGNPVPMSSDSILFSGLNDKQLQSIQNALDGK</sequence>
<evidence type="ECO:0000313" key="2">
    <source>
        <dbReference type="EMBL" id="KEQ92573.1"/>
    </source>
</evidence>
<dbReference type="Proteomes" id="UP000030641">
    <property type="component" value="Unassembled WGS sequence"/>
</dbReference>
<dbReference type="OrthoDB" id="4161406at2759"/>
<keyword evidence="3" id="KW-1185">Reference proteome</keyword>
<dbReference type="InParanoid" id="A0A074Y460"/>
<reference evidence="2 3" key="1">
    <citation type="journal article" date="2014" name="BMC Genomics">
        <title>Genome sequencing of four Aureobasidium pullulans varieties: biotechnological potential, stress tolerance, and description of new species.</title>
        <authorList>
            <person name="Gostin Ar C."/>
            <person name="Ohm R.A."/>
            <person name="Kogej T."/>
            <person name="Sonjak S."/>
            <person name="Turk M."/>
            <person name="Zajc J."/>
            <person name="Zalar P."/>
            <person name="Grube M."/>
            <person name="Sun H."/>
            <person name="Han J."/>
            <person name="Sharma A."/>
            <person name="Chiniquy J."/>
            <person name="Ngan C.Y."/>
            <person name="Lipzen A."/>
            <person name="Barry K."/>
            <person name="Grigoriev I.V."/>
            <person name="Gunde-Cimerman N."/>
        </authorList>
    </citation>
    <scope>NUCLEOTIDE SEQUENCE [LARGE SCALE GENOMIC DNA]</scope>
    <source>
        <strain evidence="2 3">EXF-2481</strain>
    </source>
</reference>
<gene>
    <name evidence="2" type="ORF">AUEXF2481DRAFT_7646</name>
</gene>
<keyword evidence="1" id="KW-0732">Signal</keyword>
<dbReference type="GeneID" id="25371350"/>
<evidence type="ECO:0000256" key="1">
    <source>
        <dbReference type="SAM" id="SignalP"/>
    </source>
</evidence>
<dbReference type="OMA" id="DQCASEL"/>
<dbReference type="RefSeq" id="XP_013340937.1">
    <property type="nucleotide sequence ID" value="XM_013485483.1"/>
</dbReference>
<proteinExistence type="predicted"/>
<evidence type="ECO:0000313" key="3">
    <source>
        <dbReference type="Proteomes" id="UP000030641"/>
    </source>
</evidence>
<feature type="chain" id="PRO_5001704019" evidence="1">
    <location>
        <begin position="24"/>
        <end position="145"/>
    </location>
</feature>
<dbReference type="AlphaFoldDB" id="A0A074Y460"/>
<feature type="signal peptide" evidence="1">
    <location>
        <begin position="1"/>
        <end position="23"/>
    </location>
</feature>
<organism evidence="2 3">
    <name type="scientific">Aureobasidium subglaciale (strain EXF-2481)</name>
    <name type="common">Aureobasidium pullulans var. subglaciale</name>
    <dbReference type="NCBI Taxonomy" id="1043005"/>
    <lineage>
        <taxon>Eukaryota</taxon>
        <taxon>Fungi</taxon>
        <taxon>Dikarya</taxon>
        <taxon>Ascomycota</taxon>
        <taxon>Pezizomycotina</taxon>
        <taxon>Dothideomycetes</taxon>
        <taxon>Dothideomycetidae</taxon>
        <taxon>Dothideales</taxon>
        <taxon>Saccotheciaceae</taxon>
        <taxon>Aureobasidium</taxon>
    </lineage>
</organism>
<dbReference type="EMBL" id="KL584770">
    <property type="protein sequence ID" value="KEQ92573.1"/>
    <property type="molecule type" value="Genomic_DNA"/>
</dbReference>
<dbReference type="HOGENOM" id="CLU_135166_0_0_1"/>